<sequence>MYMHPLRPAMTHHIQRREKKNKKIVQNEKGNKIKGTMEEIHAKNTKPTEFIKMLMVPISICRRYFTFDNQRIQKSFVRTPEIVGFSSMINEKSNPMQTRLD</sequence>
<accession>A0A8K0DC24</accession>
<gene>
    <name evidence="2" type="ORF">ILUMI_03178</name>
</gene>
<proteinExistence type="predicted"/>
<protein>
    <submittedName>
        <fullName evidence="2">Uncharacterized protein</fullName>
    </submittedName>
</protein>
<feature type="region of interest" description="Disordered" evidence="1">
    <location>
        <begin position="1"/>
        <end position="24"/>
    </location>
</feature>
<dbReference type="AlphaFoldDB" id="A0A8K0DC24"/>
<evidence type="ECO:0000313" key="3">
    <source>
        <dbReference type="Proteomes" id="UP000801492"/>
    </source>
</evidence>
<organism evidence="2 3">
    <name type="scientific">Ignelater luminosus</name>
    <name type="common">Cucubano</name>
    <name type="synonym">Pyrophorus luminosus</name>
    <dbReference type="NCBI Taxonomy" id="2038154"/>
    <lineage>
        <taxon>Eukaryota</taxon>
        <taxon>Metazoa</taxon>
        <taxon>Ecdysozoa</taxon>
        <taxon>Arthropoda</taxon>
        <taxon>Hexapoda</taxon>
        <taxon>Insecta</taxon>
        <taxon>Pterygota</taxon>
        <taxon>Neoptera</taxon>
        <taxon>Endopterygota</taxon>
        <taxon>Coleoptera</taxon>
        <taxon>Polyphaga</taxon>
        <taxon>Elateriformia</taxon>
        <taxon>Elateroidea</taxon>
        <taxon>Elateridae</taxon>
        <taxon>Agrypninae</taxon>
        <taxon>Pyrophorini</taxon>
        <taxon>Ignelater</taxon>
    </lineage>
</organism>
<evidence type="ECO:0000256" key="1">
    <source>
        <dbReference type="SAM" id="MobiDB-lite"/>
    </source>
</evidence>
<comment type="caution">
    <text evidence="2">The sequence shown here is derived from an EMBL/GenBank/DDBJ whole genome shotgun (WGS) entry which is preliminary data.</text>
</comment>
<feature type="compositionally biased region" description="Basic residues" evidence="1">
    <location>
        <begin position="13"/>
        <end position="23"/>
    </location>
</feature>
<keyword evidence="3" id="KW-1185">Reference proteome</keyword>
<dbReference type="Proteomes" id="UP000801492">
    <property type="component" value="Unassembled WGS sequence"/>
</dbReference>
<name>A0A8K0DC24_IGNLU</name>
<evidence type="ECO:0000313" key="2">
    <source>
        <dbReference type="EMBL" id="KAF2903009.1"/>
    </source>
</evidence>
<reference evidence="2" key="1">
    <citation type="submission" date="2019-08" db="EMBL/GenBank/DDBJ databases">
        <title>The genome of the North American firefly Photinus pyralis.</title>
        <authorList>
            <consortium name="Photinus pyralis genome working group"/>
            <person name="Fallon T.R."/>
            <person name="Sander Lower S.E."/>
            <person name="Weng J.-K."/>
        </authorList>
    </citation>
    <scope>NUCLEOTIDE SEQUENCE</scope>
    <source>
        <strain evidence="2">TRF0915ILg1</strain>
        <tissue evidence="2">Whole body</tissue>
    </source>
</reference>
<dbReference type="EMBL" id="VTPC01001125">
    <property type="protein sequence ID" value="KAF2903009.1"/>
    <property type="molecule type" value="Genomic_DNA"/>
</dbReference>